<sequence length="386" mass="42017">MSILPGAQVPWTSLDVTGNCSLTGDYFAWILTQENEPPFPRVADFWRTALGHGDVGRLPSNAEVIEWHEWARSNRTGLADDVSHVTPCLPEVCRSIGSEVDGGLAGLGLLASYGFEAIMLTVYCLFAFWRSFSRRKPPAADTSEDPDEEAAPEGKLGLSARIGEALRCTTYDFFTAAAFLSLGIQSAVIYFQTAPTGGRPPSSSLQLVVSAAGFYPLAAMLPLTLAPARRRGWPKGAVLAGLFVAHTAAWVLCTDSAQAERFHARLDLCPRNHPSQAAVSAAMFTMAAMVWMPPLFGLCLSVALCFYRCNNRKMWQAKWLNKVAGWAVVLYAAVNFICMWGAWIVLVGFFNSTPRRAGDVWSLGQALALTPWIPVLLEFAAVLCCK</sequence>
<feature type="transmembrane region" description="Helical" evidence="1">
    <location>
        <begin position="277"/>
        <end position="307"/>
    </location>
</feature>
<feature type="transmembrane region" description="Helical" evidence="1">
    <location>
        <begin position="171"/>
        <end position="191"/>
    </location>
</feature>
<gene>
    <name evidence="2" type="ORF">LX32DRAFT_601088</name>
</gene>
<feature type="transmembrane region" description="Helical" evidence="1">
    <location>
        <begin position="328"/>
        <end position="350"/>
    </location>
</feature>
<dbReference type="Proteomes" id="UP001232148">
    <property type="component" value="Unassembled WGS sequence"/>
</dbReference>
<evidence type="ECO:0000313" key="3">
    <source>
        <dbReference type="Proteomes" id="UP001232148"/>
    </source>
</evidence>
<evidence type="ECO:0000313" key="2">
    <source>
        <dbReference type="EMBL" id="KAK2023280.1"/>
    </source>
</evidence>
<dbReference type="EMBL" id="MU843006">
    <property type="protein sequence ID" value="KAK2023280.1"/>
    <property type="molecule type" value="Genomic_DNA"/>
</dbReference>
<keyword evidence="1" id="KW-1133">Transmembrane helix</keyword>
<name>A0AAD9LYT7_9PEZI</name>
<accession>A0AAD9LYT7</accession>
<protein>
    <submittedName>
        <fullName evidence="2">Uncharacterized protein</fullName>
    </submittedName>
</protein>
<feature type="transmembrane region" description="Helical" evidence="1">
    <location>
        <begin position="362"/>
        <end position="385"/>
    </location>
</feature>
<feature type="transmembrane region" description="Helical" evidence="1">
    <location>
        <begin position="237"/>
        <end position="257"/>
    </location>
</feature>
<feature type="transmembrane region" description="Helical" evidence="1">
    <location>
        <begin position="203"/>
        <end position="225"/>
    </location>
</feature>
<keyword evidence="1" id="KW-0472">Membrane</keyword>
<evidence type="ECO:0000256" key="1">
    <source>
        <dbReference type="SAM" id="Phobius"/>
    </source>
</evidence>
<dbReference type="AlphaFoldDB" id="A0AAD9LYT7"/>
<comment type="caution">
    <text evidence="2">The sequence shown here is derived from an EMBL/GenBank/DDBJ whole genome shotgun (WGS) entry which is preliminary data.</text>
</comment>
<organism evidence="2 3">
    <name type="scientific">Colletotrichum zoysiae</name>
    <dbReference type="NCBI Taxonomy" id="1216348"/>
    <lineage>
        <taxon>Eukaryota</taxon>
        <taxon>Fungi</taxon>
        <taxon>Dikarya</taxon>
        <taxon>Ascomycota</taxon>
        <taxon>Pezizomycotina</taxon>
        <taxon>Sordariomycetes</taxon>
        <taxon>Hypocreomycetidae</taxon>
        <taxon>Glomerellales</taxon>
        <taxon>Glomerellaceae</taxon>
        <taxon>Colletotrichum</taxon>
        <taxon>Colletotrichum graminicola species complex</taxon>
    </lineage>
</organism>
<proteinExistence type="predicted"/>
<keyword evidence="1" id="KW-0812">Transmembrane</keyword>
<keyword evidence="3" id="KW-1185">Reference proteome</keyword>
<reference evidence="2" key="1">
    <citation type="submission" date="2021-06" db="EMBL/GenBank/DDBJ databases">
        <title>Comparative genomics, transcriptomics and evolutionary studies reveal genomic signatures of adaptation to plant cell wall in hemibiotrophic fungi.</title>
        <authorList>
            <consortium name="DOE Joint Genome Institute"/>
            <person name="Baroncelli R."/>
            <person name="Diaz J.F."/>
            <person name="Benocci T."/>
            <person name="Peng M."/>
            <person name="Battaglia E."/>
            <person name="Haridas S."/>
            <person name="Andreopoulos W."/>
            <person name="Labutti K."/>
            <person name="Pangilinan J."/>
            <person name="Floch G.L."/>
            <person name="Makela M.R."/>
            <person name="Henrissat B."/>
            <person name="Grigoriev I.V."/>
            <person name="Crouch J.A."/>
            <person name="De Vries R.P."/>
            <person name="Sukno S.A."/>
            <person name="Thon M.R."/>
        </authorList>
    </citation>
    <scope>NUCLEOTIDE SEQUENCE</scope>
    <source>
        <strain evidence="2">MAFF235873</strain>
    </source>
</reference>
<feature type="transmembrane region" description="Helical" evidence="1">
    <location>
        <begin position="104"/>
        <end position="129"/>
    </location>
</feature>